<name>A0A4Z1NGN9_9PEZI</name>
<evidence type="ECO:0000313" key="6">
    <source>
        <dbReference type="Proteomes" id="UP000298493"/>
    </source>
</evidence>
<organism evidence="5 6">
    <name type="scientific">Venturia nashicola</name>
    <dbReference type="NCBI Taxonomy" id="86259"/>
    <lineage>
        <taxon>Eukaryota</taxon>
        <taxon>Fungi</taxon>
        <taxon>Dikarya</taxon>
        <taxon>Ascomycota</taxon>
        <taxon>Pezizomycotina</taxon>
        <taxon>Dothideomycetes</taxon>
        <taxon>Pleosporomycetidae</taxon>
        <taxon>Venturiales</taxon>
        <taxon>Venturiaceae</taxon>
        <taxon>Venturia</taxon>
    </lineage>
</organism>
<feature type="region of interest" description="Disordered" evidence="3">
    <location>
        <begin position="12"/>
        <end position="81"/>
    </location>
</feature>
<dbReference type="PANTHER" id="PTHR47845">
    <property type="entry name" value="NUCLEAR SPECKLE SPLICING REGULATORY PROTEIN 1 HOMOLOG"/>
    <property type="match status" value="1"/>
</dbReference>
<evidence type="ECO:0000256" key="1">
    <source>
        <dbReference type="ARBA" id="ARBA00010126"/>
    </source>
</evidence>
<evidence type="ECO:0000313" key="5">
    <source>
        <dbReference type="EMBL" id="TID14527.1"/>
    </source>
</evidence>
<dbReference type="EMBL" id="SNSC02000022">
    <property type="protein sequence ID" value="TID14527.1"/>
    <property type="molecule type" value="Genomic_DNA"/>
</dbReference>
<proteinExistence type="inferred from homology"/>
<feature type="domain" description="Nuclear speckle splicing regulatory protein 1 N-terminal" evidence="4">
    <location>
        <begin position="81"/>
        <end position="197"/>
    </location>
</feature>
<evidence type="ECO:0000256" key="2">
    <source>
        <dbReference type="ARBA" id="ARBA00023054"/>
    </source>
</evidence>
<dbReference type="OrthoDB" id="446635at2759"/>
<keyword evidence="6" id="KW-1185">Reference proteome</keyword>
<protein>
    <recommendedName>
        <fullName evidence="4">Nuclear speckle splicing regulatory protein 1 N-terminal domain-containing protein</fullName>
    </recommendedName>
</protein>
<dbReference type="Proteomes" id="UP000298493">
    <property type="component" value="Unassembled WGS sequence"/>
</dbReference>
<feature type="compositionally biased region" description="Polar residues" evidence="3">
    <location>
        <begin position="282"/>
        <end position="292"/>
    </location>
</feature>
<evidence type="ECO:0000259" key="4">
    <source>
        <dbReference type="Pfam" id="PF09745"/>
    </source>
</evidence>
<accession>A0A4Z1NGN9</accession>
<comment type="caution">
    <text evidence="5">The sequence shown here is derived from an EMBL/GenBank/DDBJ whole genome shotgun (WGS) entry which is preliminary data.</text>
</comment>
<dbReference type="Pfam" id="PF09745">
    <property type="entry name" value="NSRP1_N"/>
    <property type="match status" value="1"/>
</dbReference>
<reference evidence="5 6" key="1">
    <citation type="submission" date="2019-04" db="EMBL/GenBank/DDBJ databases">
        <title>High contiguity whole genome sequence and gene annotation resource for two Venturia nashicola isolates.</title>
        <authorList>
            <person name="Prokchorchik M."/>
            <person name="Won K."/>
            <person name="Lee Y."/>
            <person name="Choi E.D."/>
            <person name="Segonzac C."/>
            <person name="Sohn K.H."/>
        </authorList>
    </citation>
    <scope>NUCLEOTIDE SEQUENCE [LARGE SCALE GENOMIC DNA]</scope>
    <source>
        <strain evidence="5 6">PRI2</strain>
    </source>
</reference>
<feature type="compositionally biased region" description="Basic and acidic residues" evidence="3">
    <location>
        <begin position="181"/>
        <end position="195"/>
    </location>
</feature>
<dbReference type="InterPro" id="IPR018612">
    <property type="entry name" value="NSRP1_N"/>
</dbReference>
<feature type="compositionally biased region" description="Basic and acidic residues" evidence="3">
    <location>
        <begin position="302"/>
        <end position="375"/>
    </location>
</feature>
<feature type="region of interest" description="Disordered" evidence="3">
    <location>
        <begin position="279"/>
        <end position="375"/>
    </location>
</feature>
<dbReference type="InterPro" id="IPR053246">
    <property type="entry name" value="NS_splicing_regulatory_protein"/>
</dbReference>
<sequence>MALKFGLNAKKGIQLPGRPNALTKKPALSLDDSDGEESKDNAEPVESSKGAKDMSGKPSFKANSKKISPFGDLSSQKSHLKNAKDALELDSTIYDYDAAFDKIHAADAAKKAAKQAEAEKREPKYMNNMLASAAIKKQDRLRADDKKFQREREAEGDEFADKEKFVTSAYKQQQEEVRKAEAEEKIRQEKEEEKRKKLGMTGFHRTLLDEQDKRHREAMAATAQAEKDGLPIASVEKEKTDIEIATEARAKGTDIILNDDGEIVDKRQLLTAGLNIIKKPKSTSTAPATSQLAARPAAFQDKSSDPKARRERETRMLEAQIEQKRKREADEEAEEQRKLEHAAKSRKTESEIGNAKERYLARKKAAEEAKKNGTS</sequence>
<comment type="similarity">
    <text evidence="1">Belongs to the NSRP1 family.</text>
</comment>
<dbReference type="STRING" id="86259.A0A4Z1NGN9"/>
<feature type="region of interest" description="Disordered" evidence="3">
    <location>
        <begin position="136"/>
        <end position="161"/>
    </location>
</feature>
<gene>
    <name evidence="5" type="ORF">E6O75_ATG08673</name>
</gene>
<dbReference type="PANTHER" id="PTHR47845:SF1">
    <property type="entry name" value="NUCLEAR SPECKLE SPLICING REGULATORY PROTEIN 1 HOMOLOG"/>
    <property type="match status" value="1"/>
</dbReference>
<feature type="region of interest" description="Disordered" evidence="3">
    <location>
        <begin position="181"/>
        <end position="202"/>
    </location>
</feature>
<keyword evidence="2" id="KW-0175">Coiled coil</keyword>
<dbReference type="AlphaFoldDB" id="A0A4Z1NGN9"/>
<evidence type="ECO:0000256" key="3">
    <source>
        <dbReference type="SAM" id="MobiDB-lite"/>
    </source>
</evidence>
<dbReference type="GO" id="GO:0000381">
    <property type="term" value="P:regulation of alternative mRNA splicing, via spliceosome"/>
    <property type="evidence" value="ECO:0007669"/>
    <property type="project" value="InterPro"/>
</dbReference>